<feature type="signal peptide" evidence="1">
    <location>
        <begin position="1"/>
        <end position="19"/>
    </location>
</feature>
<reference evidence="2 3" key="1">
    <citation type="submission" date="2020-07" db="EMBL/GenBank/DDBJ databases">
        <title>Bacterium isolated from marine sediment.</title>
        <authorList>
            <person name="Shang D."/>
        </authorList>
    </citation>
    <scope>NUCLEOTIDE SEQUENCE [LARGE SCALE GENOMIC DNA]</scope>
    <source>
        <strain evidence="2 3">F6074</strain>
    </source>
</reference>
<sequence>MKKILICLFISVIGVTANAQRFYSFEQNWKASVGLNTVGSLNTENPFKRLGDYAFRFPLAVAIEHQWDKEFAAEFDISLNGYKTGDPINNGTAPENLTYFSTNANFKWYFTDYLFDSPRIDLFLSGGLGLLYVDDLTSTINIGPGIQYWFNQDVGIRFQSTSKFALDKKLYANNHFQHSLMMMFRL</sequence>
<organism evidence="2 3">
    <name type="scientific">Gelidibacter maritimus</name>
    <dbReference type="NCBI Taxonomy" id="2761487"/>
    <lineage>
        <taxon>Bacteria</taxon>
        <taxon>Pseudomonadati</taxon>
        <taxon>Bacteroidota</taxon>
        <taxon>Flavobacteriia</taxon>
        <taxon>Flavobacteriales</taxon>
        <taxon>Flavobacteriaceae</taxon>
        <taxon>Gelidibacter</taxon>
    </lineage>
</organism>
<name>A0A7W2M666_9FLAO</name>
<dbReference type="RefSeq" id="WP_182205739.1">
    <property type="nucleotide sequence ID" value="NZ_JACGLT010000009.1"/>
</dbReference>
<dbReference type="Proteomes" id="UP000541857">
    <property type="component" value="Unassembled WGS sequence"/>
</dbReference>
<proteinExistence type="predicted"/>
<evidence type="ECO:0000256" key="1">
    <source>
        <dbReference type="SAM" id="SignalP"/>
    </source>
</evidence>
<keyword evidence="3" id="KW-1185">Reference proteome</keyword>
<protein>
    <recommendedName>
        <fullName evidence="4">Outer membrane beta-barrel protein</fullName>
    </recommendedName>
</protein>
<gene>
    <name evidence="2" type="ORF">H3Z82_11910</name>
</gene>
<comment type="caution">
    <text evidence="2">The sequence shown here is derived from an EMBL/GenBank/DDBJ whole genome shotgun (WGS) entry which is preliminary data.</text>
</comment>
<dbReference type="EMBL" id="JACGLT010000009">
    <property type="protein sequence ID" value="MBA6153435.1"/>
    <property type="molecule type" value="Genomic_DNA"/>
</dbReference>
<accession>A0A7W2M666</accession>
<feature type="chain" id="PRO_5031078670" description="Outer membrane beta-barrel protein" evidence="1">
    <location>
        <begin position="20"/>
        <end position="186"/>
    </location>
</feature>
<dbReference type="Gene3D" id="2.40.160.20">
    <property type="match status" value="1"/>
</dbReference>
<evidence type="ECO:0000313" key="3">
    <source>
        <dbReference type="Proteomes" id="UP000541857"/>
    </source>
</evidence>
<evidence type="ECO:0008006" key="4">
    <source>
        <dbReference type="Google" id="ProtNLM"/>
    </source>
</evidence>
<keyword evidence="1" id="KW-0732">Signal</keyword>
<evidence type="ECO:0000313" key="2">
    <source>
        <dbReference type="EMBL" id="MBA6153435.1"/>
    </source>
</evidence>
<dbReference type="AlphaFoldDB" id="A0A7W2M666"/>